<dbReference type="GO" id="GO:0070062">
    <property type="term" value="C:extracellular exosome"/>
    <property type="evidence" value="ECO:0007669"/>
    <property type="project" value="TreeGrafter"/>
</dbReference>
<evidence type="ECO:0000256" key="4">
    <source>
        <dbReference type="ARBA" id="ARBA00022692"/>
    </source>
</evidence>
<keyword evidence="4 9" id="KW-0812">Transmembrane</keyword>
<feature type="transmembrane region" description="Helical" evidence="9">
    <location>
        <begin position="148"/>
        <end position="166"/>
    </location>
</feature>
<evidence type="ECO:0000313" key="12">
    <source>
        <dbReference type="Proteomes" id="UP000694620"/>
    </source>
</evidence>
<evidence type="ECO:0000256" key="7">
    <source>
        <dbReference type="ARBA" id="ARBA00023136"/>
    </source>
</evidence>
<name>A0A8C4RJK3_ERPCA</name>
<dbReference type="AlphaFoldDB" id="A0A8C4RJK3"/>
<dbReference type="Ensembl" id="ENSECRT00000002754.1">
    <property type="protein sequence ID" value="ENSECRP00000002712.1"/>
    <property type="gene ID" value="ENSECRG00000001779.1"/>
</dbReference>
<reference evidence="11" key="3">
    <citation type="submission" date="2025-09" db="UniProtKB">
        <authorList>
            <consortium name="Ensembl"/>
        </authorList>
    </citation>
    <scope>IDENTIFICATION</scope>
</reference>
<keyword evidence="2" id="KW-1003">Cell membrane</keyword>
<dbReference type="GeneTree" id="ENSGT00940000160862"/>
<keyword evidence="3" id="KW-0597">Phosphoprotein</keyword>
<evidence type="ECO:0000256" key="8">
    <source>
        <dbReference type="ARBA" id="ARBA00023180"/>
    </source>
</evidence>
<organism evidence="11 12">
    <name type="scientific">Erpetoichthys calabaricus</name>
    <name type="common">Rope fish</name>
    <name type="synonym">Calamoichthys calabaricus</name>
    <dbReference type="NCBI Taxonomy" id="27687"/>
    <lineage>
        <taxon>Eukaryota</taxon>
        <taxon>Metazoa</taxon>
        <taxon>Chordata</taxon>
        <taxon>Craniata</taxon>
        <taxon>Vertebrata</taxon>
        <taxon>Euteleostomi</taxon>
        <taxon>Actinopterygii</taxon>
        <taxon>Polypteriformes</taxon>
        <taxon>Polypteridae</taxon>
        <taxon>Erpetoichthys</taxon>
    </lineage>
</organism>
<dbReference type="PANTHER" id="PTHR46884">
    <property type="entry name" value="COLLECTRIN"/>
    <property type="match status" value="1"/>
</dbReference>
<comment type="subcellular location">
    <subcellularLocation>
        <location evidence="1">Cell membrane</location>
        <topology evidence="1">Single-pass type I membrane protein</topology>
    </subcellularLocation>
</comment>
<keyword evidence="12" id="KW-1185">Reference proteome</keyword>
<feature type="domain" description="Collectrin-like" evidence="10">
    <location>
        <begin position="22"/>
        <end position="168"/>
    </location>
</feature>
<protein>
    <submittedName>
        <fullName evidence="11">Collectrin, amino acid transport regulator</fullName>
    </submittedName>
</protein>
<dbReference type="Proteomes" id="UP000694620">
    <property type="component" value="Chromosome 4"/>
</dbReference>
<dbReference type="InterPro" id="IPR031588">
    <property type="entry name" value="Collectrin_dom"/>
</dbReference>
<dbReference type="PANTHER" id="PTHR46884:SF1">
    <property type="entry name" value="COLLECTRIN"/>
    <property type="match status" value="1"/>
</dbReference>
<evidence type="ECO:0000256" key="5">
    <source>
        <dbReference type="ARBA" id="ARBA00022729"/>
    </source>
</evidence>
<dbReference type="Pfam" id="PF16959">
    <property type="entry name" value="Collectrin"/>
    <property type="match status" value="1"/>
</dbReference>
<evidence type="ECO:0000256" key="3">
    <source>
        <dbReference type="ARBA" id="ARBA00022553"/>
    </source>
</evidence>
<keyword evidence="6 9" id="KW-1133">Transmembrane helix</keyword>
<evidence type="ECO:0000259" key="10">
    <source>
        <dbReference type="PROSITE" id="PS52010"/>
    </source>
</evidence>
<keyword evidence="5" id="KW-0732">Signal</keyword>
<keyword evidence="8" id="KW-0325">Glycoprotein</keyword>
<dbReference type="GO" id="GO:0005886">
    <property type="term" value="C:plasma membrane"/>
    <property type="evidence" value="ECO:0007669"/>
    <property type="project" value="UniProtKB-SubCell"/>
</dbReference>
<evidence type="ECO:0000256" key="2">
    <source>
        <dbReference type="ARBA" id="ARBA00022475"/>
    </source>
</evidence>
<reference evidence="11" key="2">
    <citation type="submission" date="2025-08" db="UniProtKB">
        <authorList>
            <consortium name="Ensembl"/>
        </authorList>
    </citation>
    <scope>IDENTIFICATION</scope>
</reference>
<dbReference type="InterPro" id="IPR042944">
    <property type="entry name" value="Collectrin"/>
</dbReference>
<feature type="transmembrane region" description="Helical" evidence="9">
    <location>
        <begin position="6"/>
        <end position="22"/>
    </location>
</feature>
<keyword evidence="7 9" id="KW-0472">Membrane</keyword>
<dbReference type="PROSITE" id="PS52010">
    <property type="entry name" value="COLLECTRIN_LIKE"/>
    <property type="match status" value="1"/>
</dbReference>
<evidence type="ECO:0000313" key="11">
    <source>
        <dbReference type="Ensembl" id="ENSECRP00000002712.1"/>
    </source>
</evidence>
<proteinExistence type="predicted"/>
<sequence length="168" mass="19233">FPIGALVSYLSLCLFVSLYWVNHKSQNLILIKICCFVLFQYQWNEDEKFLFRATIAFAMRAYTKDESYNVLICNETQRVSFWIQFTSNASFPFFSYRSSRNRINSAFLLSDKTLDVACCIGVVIGIVTLGIIAIIVSGVLCVLHNGTLLWLSLLICCHLIPLLFFFNL</sequence>
<accession>A0A8C4RJK3</accession>
<evidence type="ECO:0000256" key="1">
    <source>
        <dbReference type="ARBA" id="ARBA00004251"/>
    </source>
</evidence>
<evidence type="ECO:0000256" key="9">
    <source>
        <dbReference type="SAM" id="Phobius"/>
    </source>
</evidence>
<reference evidence="11" key="1">
    <citation type="submission" date="2021-06" db="EMBL/GenBank/DDBJ databases">
        <authorList>
            <consortium name="Wellcome Sanger Institute Data Sharing"/>
        </authorList>
    </citation>
    <scope>NUCLEOTIDE SEQUENCE [LARGE SCALE GENOMIC DNA]</scope>
</reference>
<feature type="transmembrane region" description="Helical" evidence="9">
    <location>
        <begin position="114"/>
        <end position="136"/>
    </location>
</feature>
<evidence type="ECO:0000256" key="6">
    <source>
        <dbReference type="ARBA" id="ARBA00022989"/>
    </source>
</evidence>
<dbReference type="GO" id="GO:0051957">
    <property type="term" value="P:positive regulation of amino acid transport"/>
    <property type="evidence" value="ECO:0007669"/>
    <property type="project" value="TreeGrafter"/>
</dbReference>